<dbReference type="EMBL" id="CM045764">
    <property type="protein sequence ID" value="KAI8006279.1"/>
    <property type="molecule type" value="Genomic_DNA"/>
</dbReference>
<evidence type="ECO:0000313" key="2">
    <source>
        <dbReference type="Proteomes" id="UP001060215"/>
    </source>
</evidence>
<accession>A0ACC0GZX8</accession>
<name>A0ACC0GZX8_9ERIC</name>
<dbReference type="Proteomes" id="UP001060215">
    <property type="component" value="Chromosome 7"/>
</dbReference>
<organism evidence="1 2">
    <name type="scientific">Camellia lanceoleosa</name>
    <dbReference type="NCBI Taxonomy" id="1840588"/>
    <lineage>
        <taxon>Eukaryota</taxon>
        <taxon>Viridiplantae</taxon>
        <taxon>Streptophyta</taxon>
        <taxon>Embryophyta</taxon>
        <taxon>Tracheophyta</taxon>
        <taxon>Spermatophyta</taxon>
        <taxon>Magnoliopsida</taxon>
        <taxon>eudicotyledons</taxon>
        <taxon>Gunneridae</taxon>
        <taxon>Pentapetalae</taxon>
        <taxon>asterids</taxon>
        <taxon>Ericales</taxon>
        <taxon>Theaceae</taxon>
        <taxon>Camellia</taxon>
    </lineage>
</organism>
<comment type="caution">
    <text evidence="1">The sequence shown here is derived from an EMBL/GenBank/DDBJ whole genome shotgun (WGS) entry which is preliminary data.</text>
</comment>
<protein>
    <submittedName>
        <fullName evidence="1">UPF0481 protein</fullName>
    </submittedName>
</protein>
<reference evidence="1 2" key="1">
    <citation type="journal article" date="2022" name="Plant J.">
        <title>Chromosome-level genome of Camellia lanceoleosa provides a valuable resource for understanding genome evolution and self-incompatibility.</title>
        <authorList>
            <person name="Gong W."/>
            <person name="Xiao S."/>
            <person name="Wang L."/>
            <person name="Liao Z."/>
            <person name="Chang Y."/>
            <person name="Mo W."/>
            <person name="Hu G."/>
            <person name="Li W."/>
            <person name="Zhao G."/>
            <person name="Zhu H."/>
            <person name="Hu X."/>
            <person name="Ji K."/>
            <person name="Xiang X."/>
            <person name="Song Q."/>
            <person name="Yuan D."/>
            <person name="Jin S."/>
            <person name="Zhang L."/>
        </authorList>
    </citation>
    <scope>NUCLEOTIDE SEQUENCE [LARGE SCALE GENOMIC DNA]</scope>
    <source>
        <strain evidence="1">SQ_2022a</strain>
    </source>
</reference>
<proteinExistence type="predicted"/>
<gene>
    <name evidence="1" type="ORF">LOK49_LG07G00749</name>
</gene>
<evidence type="ECO:0000313" key="1">
    <source>
        <dbReference type="EMBL" id="KAI8006279.1"/>
    </source>
</evidence>
<sequence length="267" mass="31190">MEFLRDENDPVFKRDWIFNRLQSDLMLFENQIPFFILCELFDMIEAPNNHNRLIYLALRFFSDLLPGVEPVEDASNKKGKGNWRFIPNTRELQEAGVKIEKFEVTGGALFDIEFKSGVMRIPPLTIEGRTESFFRNLIAYEQYSPDNQFSYVTDYVKFLDYLIDSPKDVKVLSRRGIIDNWLGDDEAVSNLFNKISDTVSGTSMHFRYADIFNRVNIHCSRPWNLYRASLNRNYLNNPWGRISILAALVLLLLTLTQTLFTVFRGKL</sequence>
<keyword evidence="2" id="KW-1185">Reference proteome</keyword>